<feature type="compositionally biased region" description="Low complexity" evidence="1">
    <location>
        <begin position="8"/>
        <end position="103"/>
    </location>
</feature>
<dbReference type="STRING" id="37658.SAMN05661086_02188"/>
<feature type="region of interest" description="Disordered" evidence="1">
    <location>
        <begin position="1"/>
        <end position="119"/>
    </location>
</feature>
<dbReference type="OrthoDB" id="9798386at2"/>
<proteinExistence type="predicted"/>
<keyword evidence="4" id="KW-1185">Reference proteome</keyword>
<name>A0A1I6K4T2_9FIRM</name>
<dbReference type="EMBL" id="FOYZ01000008">
    <property type="protein sequence ID" value="SFR86164.1"/>
    <property type="molecule type" value="Genomic_DNA"/>
</dbReference>
<reference evidence="3 4" key="1">
    <citation type="submission" date="2016-10" db="EMBL/GenBank/DDBJ databases">
        <authorList>
            <person name="de Groot N.N."/>
        </authorList>
    </citation>
    <scope>NUCLEOTIDE SEQUENCE [LARGE SCALE GENOMIC DNA]</scope>
    <source>
        <strain evidence="3 4">743A</strain>
    </source>
</reference>
<dbReference type="AlphaFoldDB" id="A0A1I6K4T2"/>
<dbReference type="Proteomes" id="UP000199659">
    <property type="component" value="Unassembled WGS sequence"/>
</dbReference>
<gene>
    <name evidence="3" type="ORF">SAMN05661086_02188</name>
</gene>
<accession>A0A1I6K4T2</accession>
<evidence type="ECO:0000259" key="2">
    <source>
        <dbReference type="Pfam" id="PF18013"/>
    </source>
</evidence>
<evidence type="ECO:0000313" key="4">
    <source>
        <dbReference type="Proteomes" id="UP000199659"/>
    </source>
</evidence>
<evidence type="ECO:0000313" key="3">
    <source>
        <dbReference type="EMBL" id="SFR86164.1"/>
    </source>
</evidence>
<evidence type="ECO:0000256" key="1">
    <source>
        <dbReference type="SAM" id="MobiDB-lite"/>
    </source>
</evidence>
<dbReference type="Pfam" id="PF18013">
    <property type="entry name" value="Phage_lysozyme2"/>
    <property type="match status" value="1"/>
</dbReference>
<feature type="domain" description="Phage tail lysozyme" evidence="2">
    <location>
        <begin position="251"/>
        <end position="447"/>
    </location>
</feature>
<dbReference type="Gene3D" id="1.10.530.10">
    <property type="match status" value="1"/>
</dbReference>
<sequence length="449" mass="48651">MSMKVTRTSSTTTSSAKSGSKTSNSTSSSSNKSSSKTSSSKSSSSSKCSSKTSSSKSSTATKSSSKTSSSKSLTSTKSSSKTSSSKSPTSTKSNSNTTTSSKSTIKESSSKPISATKTSSNKMLGLSAVSSASKMEGKIASNSNSTNSTVHSNINRVISGVKYITDAPIIYTKQALKSTVVSSATALAKNTTKDYIPGMPSSDYEKYKNSLESKFNGKTPAINKMLDNLDKDTSLKLSDDKKASMVVAGEKLLNKGYEPEFVAGVLGNIMNEGEAGKFESSNYSSEPQSKPDYLVYMDNHFNYRENFSGQNISEVGIKETIKLQKKVEATQYYDEDGILLYKGKFGLGTCQFTGSRTTQLLDCYADYYKKTQNNHPSKEDCIRIEVDFMIGEIDGSYNKVVYQAWKKGSKTASSAGEIFCKQYERPEDMENQSKERGDNATKIYDIMKK</sequence>
<dbReference type="InterPro" id="IPR041219">
    <property type="entry name" value="Phage_lysozyme2"/>
</dbReference>
<organism evidence="3 4">
    <name type="scientific">Anaeromicropila populeti</name>
    <dbReference type="NCBI Taxonomy" id="37658"/>
    <lineage>
        <taxon>Bacteria</taxon>
        <taxon>Bacillati</taxon>
        <taxon>Bacillota</taxon>
        <taxon>Clostridia</taxon>
        <taxon>Lachnospirales</taxon>
        <taxon>Lachnospiraceae</taxon>
        <taxon>Anaeromicropila</taxon>
    </lineage>
</organism>
<protein>
    <recommendedName>
        <fullName evidence="2">Phage tail lysozyme domain-containing protein</fullName>
    </recommendedName>
</protein>